<feature type="compositionally biased region" description="Polar residues" evidence="6">
    <location>
        <begin position="549"/>
        <end position="559"/>
    </location>
</feature>
<keyword evidence="3" id="KW-0805">Transcription regulation</keyword>
<evidence type="ECO:0000256" key="3">
    <source>
        <dbReference type="ARBA" id="ARBA00023015"/>
    </source>
</evidence>
<evidence type="ECO:0000313" key="9">
    <source>
        <dbReference type="Proteomes" id="UP000658997"/>
    </source>
</evidence>
<dbReference type="InterPro" id="IPR011598">
    <property type="entry name" value="bHLH_dom"/>
</dbReference>
<evidence type="ECO:0000256" key="2">
    <source>
        <dbReference type="ARBA" id="ARBA00009502"/>
    </source>
</evidence>
<feature type="region of interest" description="Disordered" evidence="6">
    <location>
        <begin position="518"/>
        <end position="566"/>
    </location>
</feature>
<feature type="compositionally biased region" description="Basic and acidic residues" evidence="6">
    <location>
        <begin position="204"/>
        <end position="216"/>
    </location>
</feature>
<feature type="compositionally biased region" description="Basic residues" evidence="6">
    <location>
        <begin position="234"/>
        <end position="245"/>
    </location>
</feature>
<feature type="compositionally biased region" description="Low complexity" evidence="6">
    <location>
        <begin position="414"/>
        <end position="424"/>
    </location>
</feature>
<dbReference type="EMBL" id="ULHB01000077">
    <property type="protein sequence ID" value="SYW80518.1"/>
    <property type="molecule type" value="Genomic_DNA"/>
</dbReference>
<keyword evidence="9" id="KW-1185">Reference proteome</keyword>
<dbReference type="InterPro" id="IPR036742">
    <property type="entry name" value="ATP_synth_F1_esu_sf_mt"/>
</dbReference>
<comment type="similarity">
    <text evidence="2">Belongs to the eukaryotic ATPase epsilon family.</text>
</comment>
<dbReference type="GO" id="GO:0000978">
    <property type="term" value="F:RNA polymerase II cis-regulatory region sequence-specific DNA binding"/>
    <property type="evidence" value="ECO:0007669"/>
    <property type="project" value="TreeGrafter"/>
</dbReference>
<dbReference type="PROSITE" id="PS50888">
    <property type="entry name" value="BHLH"/>
    <property type="match status" value="1"/>
</dbReference>
<name>A0A8H8QNG9_9BASI</name>
<dbReference type="PANTHER" id="PTHR46117">
    <property type="entry name" value="FI24210P1"/>
    <property type="match status" value="1"/>
</dbReference>
<dbReference type="GO" id="GO:0045259">
    <property type="term" value="C:proton-transporting ATP synthase complex"/>
    <property type="evidence" value="ECO:0007669"/>
    <property type="project" value="InterPro"/>
</dbReference>
<dbReference type="SMART" id="SM00353">
    <property type="entry name" value="HLH"/>
    <property type="match status" value="1"/>
</dbReference>
<feature type="compositionally biased region" description="Low complexity" evidence="6">
    <location>
        <begin position="663"/>
        <end position="677"/>
    </location>
</feature>
<feature type="compositionally biased region" description="Low complexity" evidence="6">
    <location>
        <begin position="387"/>
        <end position="399"/>
    </location>
</feature>
<gene>
    <name evidence="8" type="ORF">UBRO2_03786</name>
</gene>
<accession>A0A8H8QNG9</accession>
<feature type="region of interest" description="Disordered" evidence="6">
    <location>
        <begin position="317"/>
        <end position="437"/>
    </location>
</feature>
<dbReference type="Pfam" id="PF04627">
    <property type="entry name" value="ATP-synt_Eps"/>
    <property type="match status" value="1"/>
</dbReference>
<evidence type="ECO:0000259" key="7">
    <source>
        <dbReference type="PROSITE" id="PS50888"/>
    </source>
</evidence>
<dbReference type="CDD" id="cd12153">
    <property type="entry name" value="F1-ATPase_epsilon"/>
    <property type="match status" value="1"/>
</dbReference>
<dbReference type="PANTHER" id="PTHR46117:SF3">
    <property type="entry name" value="FI24210P1"/>
    <property type="match status" value="1"/>
</dbReference>
<dbReference type="GO" id="GO:0046983">
    <property type="term" value="F:protein dimerization activity"/>
    <property type="evidence" value="ECO:0007669"/>
    <property type="project" value="InterPro"/>
</dbReference>
<dbReference type="FunFam" id="1.10.1620.20:FF:000004">
    <property type="entry name" value="Related to atp synthase epsilon chain, mitochondrial"/>
    <property type="match status" value="1"/>
</dbReference>
<feature type="region of interest" description="Disordered" evidence="6">
    <location>
        <begin position="596"/>
        <end position="702"/>
    </location>
</feature>
<organism evidence="8 9">
    <name type="scientific">Ustilago bromivora</name>
    <dbReference type="NCBI Taxonomy" id="307758"/>
    <lineage>
        <taxon>Eukaryota</taxon>
        <taxon>Fungi</taxon>
        <taxon>Dikarya</taxon>
        <taxon>Basidiomycota</taxon>
        <taxon>Ustilaginomycotina</taxon>
        <taxon>Ustilaginomycetes</taxon>
        <taxon>Ustilaginales</taxon>
        <taxon>Ustilaginaceae</taxon>
        <taxon>Ustilago</taxon>
    </lineage>
</organism>
<feature type="region of interest" description="Disordered" evidence="6">
    <location>
        <begin position="149"/>
        <end position="177"/>
    </location>
</feature>
<protein>
    <recommendedName>
        <fullName evidence="7">BHLH domain-containing protein</fullName>
    </recommendedName>
</protein>
<dbReference type="Gene3D" id="1.10.1620.20">
    <property type="entry name" value="ATP synthase, F1 complex, epsilon subunit superfamily, mitochondrial"/>
    <property type="match status" value="1"/>
</dbReference>
<comment type="subcellular location">
    <subcellularLocation>
        <location evidence="1">Nucleus</location>
    </subcellularLocation>
</comment>
<dbReference type="Proteomes" id="UP000658997">
    <property type="component" value="Unassembled WGS sequence"/>
</dbReference>
<dbReference type="SUPFAM" id="SSF48690">
    <property type="entry name" value="Epsilon subunit of mitochondrial F1F0-ATP synthase"/>
    <property type="match status" value="1"/>
</dbReference>
<dbReference type="Gene3D" id="4.10.280.10">
    <property type="entry name" value="Helix-loop-helix DNA-binding domain"/>
    <property type="match status" value="1"/>
</dbReference>
<feature type="compositionally biased region" description="Acidic residues" evidence="6">
    <location>
        <begin position="339"/>
        <end position="377"/>
    </location>
</feature>
<reference evidence="8" key="1">
    <citation type="submission" date="2018-08" db="EMBL/GenBank/DDBJ databases">
        <authorList>
            <person name="Guldener U."/>
        </authorList>
    </citation>
    <scope>NUCLEOTIDE SEQUENCE</scope>
    <source>
        <strain evidence="8">UB2</strain>
    </source>
</reference>
<feature type="domain" description="BHLH" evidence="7">
    <location>
        <begin position="167"/>
        <end position="274"/>
    </location>
</feature>
<sequence>MSAASWRAHFTFNKYTAICARATRQALKEEERAAAERRGFMALRYQEWKDGKVSENHSLGIIRSASNNSHDRLPSALGSLTALQQHIRSSIRSVWHCRPSTLNLTQARLPTTDGLLITDTSVKMLYSTYRPPVAPPSFGPSKPCFTHPADEELPCSSPPKKAVRDSKRRATHSQIERRRREKINDCLVTLRSIVPACAKELEDRRRQKQEEQDEAARIAAGGAPKTYIDAATGKPKRKRNRKRPDTKKNAPGEEELGLHKLDVLTHAINYIFELKAEIHELKKEETLEWVATADNPWGVRNKDGSFRQDAKVEDQVGHAAPLSTLSHTARGRSGKKAEQDDDDDDDDEEDEEEDQIEDDPVEGDGEDQDGDKEEDEPLERRSKKRLASSITTTTTATSTFPPPAPPTHIRRTDTTYSSSSSRESAQVSPAFSLIHASPSTTISPATTIASPLMSLSAESPILLPDPAISIPAKRSSRVSQSPAFSALPCSAIPLPANAAGRRESSTFLFKQLSLTSPSFPPTSATTASGEVRGRSTTLSFPSYGEQSELRQTGETNPTLGLSDATDSPTTAAAALLLNFSTSPEVLRPVGSTCRKTGISGASVASSPHTRPVIGLPGRSRSSFSSPQYRPYPSSTSSSVGSQPRGVGASVSLVQKAESAANQEPEPLHLASPPHLALDGTPEKDNEEQPEEHVMSDNTVDHLPALAALSGAMNTAT</sequence>
<dbReference type="GO" id="GO:0046933">
    <property type="term" value="F:proton-transporting ATP synthase activity, rotational mechanism"/>
    <property type="evidence" value="ECO:0007669"/>
    <property type="project" value="InterPro"/>
</dbReference>
<dbReference type="InterPro" id="IPR006721">
    <property type="entry name" value="ATP_synth_F1_esu_mt"/>
</dbReference>
<dbReference type="SUPFAM" id="SSF47459">
    <property type="entry name" value="HLH, helix-loop-helix DNA-binding domain"/>
    <property type="match status" value="1"/>
</dbReference>
<feature type="region of interest" description="Disordered" evidence="6">
    <location>
        <begin position="204"/>
        <end position="254"/>
    </location>
</feature>
<dbReference type="GO" id="GO:0000981">
    <property type="term" value="F:DNA-binding transcription factor activity, RNA polymerase II-specific"/>
    <property type="evidence" value="ECO:0007669"/>
    <property type="project" value="TreeGrafter"/>
</dbReference>
<evidence type="ECO:0000313" key="8">
    <source>
        <dbReference type="EMBL" id="SYW80518.1"/>
    </source>
</evidence>
<keyword evidence="5" id="KW-0539">Nucleus</keyword>
<feature type="compositionally biased region" description="Low complexity" evidence="6">
    <location>
        <begin position="518"/>
        <end position="528"/>
    </location>
</feature>
<dbReference type="InterPro" id="IPR036638">
    <property type="entry name" value="HLH_DNA-bd_sf"/>
</dbReference>
<evidence type="ECO:0000256" key="6">
    <source>
        <dbReference type="SAM" id="MobiDB-lite"/>
    </source>
</evidence>
<dbReference type="AlphaFoldDB" id="A0A8H8QNG9"/>
<evidence type="ECO:0000256" key="4">
    <source>
        <dbReference type="ARBA" id="ARBA00023163"/>
    </source>
</evidence>
<evidence type="ECO:0000256" key="5">
    <source>
        <dbReference type="ARBA" id="ARBA00023242"/>
    </source>
</evidence>
<feature type="compositionally biased region" description="Low complexity" evidence="6">
    <location>
        <begin position="616"/>
        <end position="644"/>
    </location>
</feature>
<proteinExistence type="inferred from homology"/>
<evidence type="ECO:0000256" key="1">
    <source>
        <dbReference type="ARBA" id="ARBA00004123"/>
    </source>
</evidence>
<keyword evidence="4" id="KW-0804">Transcription</keyword>
<comment type="caution">
    <text evidence="8">The sequence shown here is derived from an EMBL/GenBank/DDBJ whole genome shotgun (WGS) entry which is preliminary data.</text>
</comment>
<dbReference type="GO" id="GO:0005634">
    <property type="term" value="C:nucleus"/>
    <property type="evidence" value="ECO:0007669"/>
    <property type="project" value="UniProtKB-SubCell"/>
</dbReference>
<dbReference type="InterPro" id="IPR051732">
    <property type="entry name" value="USF"/>
</dbReference>
<dbReference type="Pfam" id="PF00010">
    <property type="entry name" value="HLH"/>
    <property type="match status" value="1"/>
</dbReference>
<dbReference type="GO" id="GO:0005743">
    <property type="term" value="C:mitochondrial inner membrane"/>
    <property type="evidence" value="ECO:0007669"/>
    <property type="project" value="InterPro"/>
</dbReference>